<dbReference type="SUPFAM" id="SSF55658">
    <property type="entry name" value="L9 N-domain-like"/>
    <property type="match status" value="1"/>
</dbReference>
<dbReference type="InterPro" id="IPR020070">
    <property type="entry name" value="Ribosomal_bL9_N"/>
</dbReference>
<keyword evidence="8" id="KW-0150">Chloroplast</keyword>
<evidence type="ECO:0000256" key="2">
    <source>
        <dbReference type="ARBA" id="ARBA00022730"/>
    </source>
</evidence>
<dbReference type="NCBIfam" id="TIGR00158">
    <property type="entry name" value="L9"/>
    <property type="match status" value="1"/>
</dbReference>
<proteinExistence type="inferred from homology"/>
<dbReference type="SUPFAM" id="SSF55653">
    <property type="entry name" value="Ribosomal protein L9 C-domain"/>
    <property type="match status" value="1"/>
</dbReference>
<dbReference type="GO" id="GO:0005840">
    <property type="term" value="C:ribosome"/>
    <property type="evidence" value="ECO:0007669"/>
    <property type="project" value="UniProtKB-KW"/>
</dbReference>
<dbReference type="RefSeq" id="YP_009315425.1">
    <property type="nucleotide sequence ID" value="NC_031666.1"/>
</dbReference>
<dbReference type="Pfam" id="PF03948">
    <property type="entry name" value="Ribosomal_L9_C"/>
    <property type="match status" value="1"/>
</dbReference>
<organism evidence="8">
    <name type="scientific">Yamadaella caenomyce</name>
    <dbReference type="NCBI Taxonomy" id="259029"/>
    <lineage>
        <taxon>Eukaryota</taxon>
        <taxon>Rhodophyta</taxon>
        <taxon>Florideophyceae</taxon>
        <taxon>Nemaliophycidae</taxon>
        <taxon>Nemaliales</taxon>
        <taxon>Liagoraceae</taxon>
        <taxon>Yamadaella</taxon>
    </lineage>
</organism>
<dbReference type="InterPro" id="IPR020594">
    <property type="entry name" value="Ribosomal_bL9_bac/chp"/>
</dbReference>
<name>A0A1G4NYW7_9FLOR</name>
<dbReference type="AlphaFoldDB" id="A0A1G4NYW7"/>
<accession>A0A1G4NYW7</accession>
<keyword evidence="5 6" id="KW-0687">Ribonucleoprotein</keyword>
<evidence type="ECO:0000256" key="4">
    <source>
        <dbReference type="ARBA" id="ARBA00022980"/>
    </source>
</evidence>
<comment type="subcellular location">
    <subcellularLocation>
        <location evidence="6">Plastid</location>
        <location evidence="6">Chloroplast</location>
    </subcellularLocation>
</comment>
<dbReference type="GeneID" id="29998195"/>
<dbReference type="InterPro" id="IPR036791">
    <property type="entry name" value="Ribosomal_bL9_C_sf"/>
</dbReference>
<comment type="similarity">
    <text evidence="1 6">Belongs to the bacterial ribosomal protein bL9 family.</text>
</comment>
<dbReference type="GO" id="GO:0006412">
    <property type="term" value="P:translation"/>
    <property type="evidence" value="ECO:0007669"/>
    <property type="project" value="UniProtKB-UniRule"/>
</dbReference>
<keyword evidence="3 6" id="KW-0694">RNA-binding</keyword>
<evidence type="ECO:0000256" key="1">
    <source>
        <dbReference type="ARBA" id="ARBA00010605"/>
    </source>
</evidence>
<keyword evidence="8" id="KW-0934">Plastid</keyword>
<dbReference type="GO" id="GO:1990904">
    <property type="term" value="C:ribonucleoprotein complex"/>
    <property type="evidence" value="ECO:0007669"/>
    <property type="project" value="UniProtKB-KW"/>
</dbReference>
<dbReference type="Pfam" id="PF01281">
    <property type="entry name" value="Ribosomal_L9_N"/>
    <property type="match status" value="1"/>
</dbReference>
<sequence length="157" mass="17819">MTKKRIELVLKENMNKVGSAGDKISVSVGYARNYLLPNGLAEHITQNKINYINKIEKNKILLREQRYQEAIKLQKQLESIKKFTLKRKVSSDTQLFGSITDKDITDAVRNTTGLQIDKAITTIELPSIKLLGTYDIAIKILPDLKAQIKLQILPEII</sequence>
<dbReference type="PANTHER" id="PTHR21368">
    <property type="entry name" value="50S RIBOSOMAL PROTEIN L9"/>
    <property type="match status" value="1"/>
</dbReference>
<evidence type="ECO:0000313" key="8">
    <source>
        <dbReference type="EMBL" id="SCW23880.1"/>
    </source>
</evidence>
<dbReference type="GO" id="GO:0019843">
    <property type="term" value="F:rRNA binding"/>
    <property type="evidence" value="ECO:0007669"/>
    <property type="project" value="UniProtKB-UniRule"/>
</dbReference>
<dbReference type="HAMAP" id="MF_00503">
    <property type="entry name" value="Ribosomal_bL9"/>
    <property type="match status" value="1"/>
</dbReference>
<keyword evidence="2 6" id="KW-0699">rRNA-binding</keyword>
<dbReference type="Gene3D" id="3.10.430.100">
    <property type="entry name" value="Ribosomal protein L9, C-terminal domain"/>
    <property type="match status" value="1"/>
</dbReference>
<evidence type="ECO:0000259" key="7">
    <source>
        <dbReference type="PROSITE" id="PS00651"/>
    </source>
</evidence>
<dbReference type="InterPro" id="IPR020069">
    <property type="entry name" value="Ribosomal_bL9_C"/>
</dbReference>
<dbReference type="InterPro" id="IPR036935">
    <property type="entry name" value="Ribosomal_bL9_N_sf"/>
</dbReference>
<gene>
    <name evidence="6 8" type="primary">rpl9</name>
    <name evidence="8" type="ORF">J0255_211</name>
</gene>
<feature type="domain" description="Ribosomal protein L9" evidence="7">
    <location>
        <begin position="18"/>
        <end position="45"/>
    </location>
</feature>
<dbReference type="Gene3D" id="3.40.5.10">
    <property type="entry name" value="Ribosomal protein L9, N-terminal domain"/>
    <property type="match status" value="1"/>
</dbReference>
<protein>
    <recommendedName>
        <fullName evidence="6">Large ribosomal subunit protein bL9c</fullName>
    </recommendedName>
</protein>
<dbReference type="GO" id="GO:0009507">
    <property type="term" value="C:chloroplast"/>
    <property type="evidence" value="ECO:0007669"/>
    <property type="project" value="UniProtKB-SubCell"/>
</dbReference>
<dbReference type="PROSITE" id="PS00651">
    <property type="entry name" value="RIBOSOMAL_L9"/>
    <property type="match status" value="1"/>
</dbReference>
<keyword evidence="4 6" id="KW-0689">Ribosomal protein</keyword>
<evidence type="ECO:0000256" key="3">
    <source>
        <dbReference type="ARBA" id="ARBA00022884"/>
    </source>
</evidence>
<dbReference type="GO" id="GO:0003735">
    <property type="term" value="F:structural constituent of ribosome"/>
    <property type="evidence" value="ECO:0007669"/>
    <property type="project" value="InterPro"/>
</dbReference>
<reference evidence="8" key="1">
    <citation type="submission" date="2016-10" db="EMBL/GenBank/DDBJ databases">
        <title>Chloroplast genomes as a tool to resolve red algal phylogenies: a case study in the Nemaliales.</title>
        <authorList>
            <person name="Costa J.F."/>
            <person name="Lin S.M."/>
            <person name="Macaya E.C."/>
            <person name="Fernandez-Garcia C."/>
            <person name="Verbruggen H."/>
        </authorList>
    </citation>
    <scope>NUCLEOTIDE SEQUENCE</scope>
    <source>
        <strain evidence="8">J.0255</strain>
    </source>
</reference>
<reference evidence="8" key="2">
    <citation type="submission" date="2016-10" db="EMBL/GenBank/DDBJ databases">
        <authorList>
            <person name="de Groot N.N."/>
        </authorList>
    </citation>
    <scope>NUCLEOTIDE SEQUENCE</scope>
    <source>
        <strain evidence="8">J.0255</strain>
    </source>
</reference>
<geneLocation type="chloroplast" evidence="8"/>
<comment type="function">
    <text evidence="6">Binds to the 23S rRNA.</text>
</comment>
<dbReference type="InterPro" id="IPR009027">
    <property type="entry name" value="Ribosomal_bL9/RNase_H1_N"/>
</dbReference>
<dbReference type="EMBL" id="LT622875">
    <property type="protein sequence ID" value="SCW23880.1"/>
    <property type="molecule type" value="Genomic_DNA"/>
</dbReference>
<evidence type="ECO:0000256" key="5">
    <source>
        <dbReference type="ARBA" id="ARBA00023274"/>
    </source>
</evidence>
<dbReference type="InterPro" id="IPR000244">
    <property type="entry name" value="Ribosomal_bL9"/>
</dbReference>
<evidence type="ECO:0000256" key="6">
    <source>
        <dbReference type="HAMAP-Rule" id="MF_00503"/>
    </source>
</evidence>